<reference evidence="1" key="1">
    <citation type="submission" date="2019-10" db="EMBL/GenBank/DDBJ databases">
        <title>Conservation and host-specific expression of non-tandemly repeated heterogenous ribosome RNA gene in arbuscular mycorrhizal fungi.</title>
        <authorList>
            <person name="Maeda T."/>
            <person name="Kobayashi Y."/>
            <person name="Nakagawa T."/>
            <person name="Ezawa T."/>
            <person name="Yamaguchi K."/>
            <person name="Bino T."/>
            <person name="Nishimoto Y."/>
            <person name="Shigenobu S."/>
            <person name="Kawaguchi M."/>
        </authorList>
    </citation>
    <scope>NUCLEOTIDE SEQUENCE</scope>
    <source>
        <strain evidence="1">HR1</strain>
    </source>
</reference>
<proteinExistence type="predicted"/>
<evidence type="ECO:0000313" key="1">
    <source>
        <dbReference type="EMBL" id="GES93375.1"/>
    </source>
</evidence>
<sequence>MDDKAKLGRNITKLLQNIRVAEININSVFKKTTYVSYDEFGDQKFLLHSVSKSTTLTSTPINTIYQK</sequence>
<name>A0A8H3LWT3_9GLOM</name>
<dbReference type="EMBL" id="BLAL01000228">
    <property type="protein sequence ID" value="GES93375.1"/>
    <property type="molecule type" value="Genomic_DNA"/>
</dbReference>
<evidence type="ECO:0000313" key="2">
    <source>
        <dbReference type="Proteomes" id="UP000615446"/>
    </source>
</evidence>
<accession>A0A8H3LWT3</accession>
<dbReference type="AlphaFoldDB" id="A0A8H3LWT3"/>
<organism evidence="1 2">
    <name type="scientific">Rhizophagus clarus</name>
    <dbReference type="NCBI Taxonomy" id="94130"/>
    <lineage>
        <taxon>Eukaryota</taxon>
        <taxon>Fungi</taxon>
        <taxon>Fungi incertae sedis</taxon>
        <taxon>Mucoromycota</taxon>
        <taxon>Glomeromycotina</taxon>
        <taxon>Glomeromycetes</taxon>
        <taxon>Glomerales</taxon>
        <taxon>Glomeraceae</taxon>
        <taxon>Rhizophagus</taxon>
    </lineage>
</organism>
<comment type="caution">
    <text evidence="1">The sequence shown here is derived from an EMBL/GenBank/DDBJ whole genome shotgun (WGS) entry which is preliminary data.</text>
</comment>
<dbReference type="Proteomes" id="UP000615446">
    <property type="component" value="Unassembled WGS sequence"/>
</dbReference>
<gene>
    <name evidence="1" type="ORF">RCL2_002013000</name>
</gene>
<protein>
    <submittedName>
        <fullName evidence="1">Uncharacterized protein</fullName>
    </submittedName>
</protein>